<feature type="region of interest" description="Disordered" evidence="2">
    <location>
        <begin position="1698"/>
        <end position="1719"/>
    </location>
</feature>
<feature type="compositionally biased region" description="Polar residues" evidence="2">
    <location>
        <begin position="1212"/>
        <end position="1225"/>
    </location>
</feature>
<dbReference type="Proteomes" id="UP000410492">
    <property type="component" value="Unassembled WGS sequence"/>
</dbReference>
<evidence type="ECO:0000256" key="3">
    <source>
        <dbReference type="SAM" id="SignalP"/>
    </source>
</evidence>
<feature type="compositionally biased region" description="Polar residues" evidence="2">
    <location>
        <begin position="2268"/>
        <end position="2279"/>
    </location>
</feature>
<feature type="chain" id="PRO_5024953835" evidence="3">
    <location>
        <begin position="21"/>
        <end position="2800"/>
    </location>
</feature>
<feature type="region of interest" description="Disordered" evidence="2">
    <location>
        <begin position="2170"/>
        <end position="2189"/>
    </location>
</feature>
<dbReference type="EMBL" id="CAACVG010002169">
    <property type="protein sequence ID" value="VEN36112.1"/>
    <property type="molecule type" value="Genomic_DNA"/>
</dbReference>
<keyword evidence="1" id="KW-0175">Coiled coil</keyword>
<feature type="compositionally biased region" description="Polar residues" evidence="2">
    <location>
        <begin position="1110"/>
        <end position="1122"/>
    </location>
</feature>
<evidence type="ECO:0000256" key="2">
    <source>
        <dbReference type="SAM" id="MobiDB-lite"/>
    </source>
</evidence>
<feature type="region of interest" description="Disordered" evidence="2">
    <location>
        <begin position="1181"/>
        <end position="1266"/>
    </location>
</feature>
<feature type="compositionally biased region" description="Basic and acidic residues" evidence="2">
    <location>
        <begin position="2001"/>
        <end position="2010"/>
    </location>
</feature>
<sequence length="2800" mass="295058">MKILVLGALVVLLNLPVSEAHSILRIKEGGKEDTSIISDALGAVEDAFANLKKHQDEMSEHIKDLVVLQDQVGRPEITKGRESKRLKLYTDYWSGLKRNWKRRKVYIGESGNMNLHDGLKIIVNIDLSRDTTISPSQNTRNFPFRNNDDNARTTTTRTLASVPQNEGMSDSAKFLNLDSDIEISPEGDTNTSLPESLRLPITRDFETLELEDPKIVFNKLNSELGIPSTGRSIKEEKRESIAQITQSDLLEEANGQAMNDASNRINFLHPSTSSSALQASITLPFNITTEPFVENSVPPMDYSLPPPELEQSSLLSWPDTTSLPSVSTVLPPIVPVTPPVTTKVVPATVTPAVPHESEHVGPPLADTFGSSNVLANVLQAGATILPDTRDSEFPFPIPDEFNPKRTIEKTIKVGAEILARDTPLFRSFPNPLEPTRALKKGVEAGVEIISEATKDQNMFLNGSPNALRQLSKLGNVMLADTIISGPSKSKQVPSVVPEEEGKLDSQESNSELSHETLLLPVSLLDIPESVETVTELKDVVPQSTENMFDIEERFTDISVTTSCPQILPENNQSPSNEALSKIEVDEACPVRNEIDYGITDINIPVDKSYKSEDRNEEKDENNNSHNNTKFEVSSAGRKRSDQLLEQILYTDKGMIPTHFLDSDISLNLSQADSVIRNIFVGPPLIRNPKEVGSKLAETAETESPQKQLIPPIGVPLISLNLLNIVIVPPESKKINEMDPNVLSSKSSLTSPPPFEIPPMSLNFKASKPLTPSRGIPPPPIDLSQLLLNPFNANVPITDPVKTLNSGNETLSSTVPVTELNEASLPVRMHQLEEGVSKAESAKADKNYTKALLPTVSVISSSKIPPTTDINQLSPNPLKMVGMPPALNPLKGAAKIAESPTAVDVNAKQLSVVVSVIPPLTETPQLSRNLFEAERLMTQPADVLKSGDKTLPSVAPVIPPNEAPSPVSPNPHETLRPTVSPNEMLPSTEIQQQSLNLLESSLATAHLTASEASPNETASPVEMPYESLHPHDSDPAITESANTAEQLSTKAPNILQPVDVPQLSPNTFSADGAIVDPTKNLGSADGTLLSAASSIQLKGTASPADEASPPVASNTSPNETASSIEVPHESLHPQDSGPAIVGSPNNAVQLSTIAPSRLQPVDVPQSSLNTFSADGAIADPTKNLGSADGTLLSAGPSIQPKGTASPADEASSPIASNTSPNETASSIEVPHESLHPQDSGPAIVESPDNAEQLSTTAPSRLQPVDVPQSSLNTFSADGVIVDPTKNLGSVDKTLLSTVPSIQSKGTALPIDIPFSLLNPLEEGVAMDDPTKTLEPFGKALSFTVPVIPSNGTASSDGIPPLIHDPFGAGVGTAESEIGNLTGAKAVAPTMSLNDIPPPIYVPQLPLNLFNPGKAMAAPATPFESASQALPSSDILPNGTVSPIEIAPVSPYAEAIVSGDERISSTASDILPNGKSSLIETRSTPLHPHKSGLEASESAKSSTEGTEELSPTVSSPLPGITPPTEVPHLSLNTFGTDVVATDLLKDVASDDRTLSSAAPFIQSKETAISGDLPSLLLNPLEVGVTMANPTKALASFGEAVSFTLPVIPSNGTVTSDGIPPLIHDPFGAGVGKDETGKGIQTGAKALSPTSSSNIPPPFEAPQLKLNAIDAYIAMSSPTKPFESAGEALSSSVSEILPNKTVSSTKIPPVSPSEKAIGSGDEKISSAASDILPNGTVYLVKTPSKPLHTHEIGLEAYESAKSSEKDTKGLSPTVSSILPEILPPTHLSLHTFVTDDRTLSSTVPYIQPKETAIPGDLPFILLNPPEPGVTMADPTRALESFGEALSYSIPVTPSNGTASLDWIPPLMQNPFGAGVGKGESAKGIQTGAKAPSPTESSNNVPLLFKVPHLPLNSFDPGINMANPTLPFESASEAISSSVSDSLLTETVSPAEISPVSPTSNAIGSGDETESYKASVISQHGTVSPADIPAMSLPHESGLGIADSASEKDTEDLSHTPSSTSPGEIPPPDEVPHLPLSTSEADASVADPTSYLGSGDKTRFSTVPIIQPEETALPVGIQFDQVNTLESVGKAPSFSAPVKAPNGTVPPPLMLNLFGGAILSSESSNFVQIGAKASSIDIPKRSPNSFNADIPMDDLATPLEPSINAPTVSIRPSKRISSQVELPPTPLNPIDAGLETTESSKIAGKYTENLATTGPVTSLSEISAQSAKLAETNAVQLSDTGGIVSPIELPQLSQNPLEADVDPAKFPESDGEASTASENPSTIGAPQFSVNLFEVGLATVNPPKAREPGHKVLSSLVPLEPPTGIPNMSPAVSTNLTGVEPSKMSLGDGKVPLYHLEINSAAKTNADLLKQEVLSIPHSAAQRASVVFPFSPFNLDSEVTRSSSVPLSEASVPEHQDNASKLSTQIPLTIDLPIIPPNLSESVSSSTVAAVPEVRANVTEELSSSPLIPSSMPNIPWLTTPIPLKISSLPAEATTLKQSSVGIKLSEVSEVAEASVNQQQNNVKTASELSTQIPLTIDLPIILSSPSESVASSTFAVVPELHANVTEELSTKSPLIPSSMPNIPWLTMPLPLRISSLPGEATTLKQSSVGTNLSEVSGVAQASVTQQQNNVKAASELSTQIPLTTDLPIISSSPSESVASSRFAVVPEVHANITKELSSKSPVPLKVSSLPVEAATLKQSSIGIKLSEVPEIAEAGPKLTRSTFSKEPHISEELDDEIIEMESSDLASDWNRDMLGKAPIPSAASSIIEMDFGRKDPRSLYKIFNIMRDLSGKKLKNSGTSTNI</sequence>
<name>A0A653BKN0_CALMS</name>
<dbReference type="OrthoDB" id="6784870at2759"/>
<reference evidence="4 5" key="1">
    <citation type="submission" date="2019-01" db="EMBL/GenBank/DDBJ databases">
        <authorList>
            <person name="Sayadi A."/>
        </authorList>
    </citation>
    <scope>NUCLEOTIDE SEQUENCE [LARGE SCALE GENOMIC DNA]</scope>
</reference>
<organism evidence="4 5">
    <name type="scientific">Callosobruchus maculatus</name>
    <name type="common">Southern cowpea weevil</name>
    <name type="synonym">Pulse bruchid</name>
    <dbReference type="NCBI Taxonomy" id="64391"/>
    <lineage>
        <taxon>Eukaryota</taxon>
        <taxon>Metazoa</taxon>
        <taxon>Ecdysozoa</taxon>
        <taxon>Arthropoda</taxon>
        <taxon>Hexapoda</taxon>
        <taxon>Insecta</taxon>
        <taxon>Pterygota</taxon>
        <taxon>Neoptera</taxon>
        <taxon>Endopterygota</taxon>
        <taxon>Coleoptera</taxon>
        <taxon>Polyphaga</taxon>
        <taxon>Cucujiformia</taxon>
        <taxon>Chrysomeloidea</taxon>
        <taxon>Chrysomelidae</taxon>
        <taxon>Bruchinae</taxon>
        <taxon>Bruchini</taxon>
        <taxon>Callosobruchus</taxon>
    </lineage>
</organism>
<feature type="coiled-coil region" evidence="1">
    <location>
        <begin position="44"/>
        <end position="71"/>
    </location>
</feature>
<feature type="region of interest" description="Disordered" evidence="2">
    <location>
        <begin position="607"/>
        <end position="637"/>
    </location>
</feature>
<feature type="region of interest" description="Disordered" evidence="2">
    <location>
        <begin position="1874"/>
        <end position="1896"/>
    </location>
</feature>
<feature type="compositionally biased region" description="Polar residues" evidence="2">
    <location>
        <begin position="1464"/>
        <end position="1482"/>
    </location>
</feature>
<evidence type="ECO:0000256" key="1">
    <source>
        <dbReference type="SAM" id="Coils"/>
    </source>
</evidence>
<feature type="compositionally biased region" description="Polar residues" evidence="2">
    <location>
        <begin position="1496"/>
        <end position="1513"/>
    </location>
</feature>
<evidence type="ECO:0000313" key="5">
    <source>
        <dbReference type="Proteomes" id="UP000410492"/>
    </source>
</evidence>
<proteinExistence type="predicted"/>
<feature type="compositionally biased region" description="Basic and acidic residues" evidence="2">
    <location>
        <begin position="607"/>
        <end position="622"/>
    </location>
</feature>
<evidence type="ECO:0000313" key="4">
    <source>
        <dbReference type="EMBL" id="VEN36112.1"/>
    </source>
</evidence>
<feature type="compositionally biased region" description="Pro residues" evidence="2">
    <location>
        <begin position="956"/>
        <end position="968"/>
    </location>
</feature>
<feature type="region of interest" description="Disordered" evidence="2">
    <location>
        <begin position="486"/>
        <end position="511"/>
    </location>
</feature>
<feature type="region of interest" description="Disordered" evidence="2">
    <location>
        <begin position="1098"/>
        <end position="1122"/>
    </location>
</feature>
<keyword evidence="3" id="KW-0732">Signal</keyword>
<keyword evidence="5" id="KW-1185">Reference proteome</keyword>
<feature type="compositionally biased region" description="Polar residues" evidence="2">
    <location>
        <begin position="1248"/>
        <end position="1258"/>
    </location>
</feature>
<feature type="region of interest" description="Disordered" evidence="2">
    <location>
        <begin position="2254"/>
        <end position="2279"/>
    </location>
</feature>
<feature type="region of interest" description="Disordered" evidence="2">
    <location>
        <begin position="1942"/>
        <end position="2054"/>
    </location>
</feature>
<feature type="region of interest" description="Disordered" evidence="2">
    <location>
        <begin position="1464"/>
        <end position="1526"/>
    </location>
</feature>
<accession>A0A653BKN0</accession>
<feature type="signal peptide" evidence="3">
    <location>
        <begin position="1"/>
        <end position="20"/>
    </location>
</feature>
<gene>
    <name evidence="4" type="ORF">CALMAC_LOCUS1824</name>
</gene>
<feature type="region of interest" description="Disordered" evidence="2">
    <location>
        <begin position="1007"/>
        <end position="1036"/>
    </location>
</feature>
<protein>
    <submittedName>
        <fullName evidence="4">Uncharacterized protein</fullName>
    </submittedName>
</protein>
<feature type="region of interest" description="Disordered" evidence="2">
    <location>
        <begin position="944"/>
        <end position="981"/>
    </location>
</feature>